<dbReference type="Proteomes" id="UP000828390">
    <property type="component" value="Unassembled WGS sequence"/>
</dbReference>
<reference evidence="2" key="1">
    <citation type="journal article" date="2019" name="bioRxiv">
        <title>The Genome of the Zebra Mussel, Dreissena polymorpha: A Resource for Invasive Species Research.</title>
        <authorList>
            <person name="McCartney M.A."/>
            <person name="Auch B."/>
            <person name="Kono T."/>
            <person name="Mallez S."/>
            <person name="Zhang Y."/>
            <person name="Obille A."/>
            <person name="Becker A."/>
            <person name="Abrahante J.E."/>
            <person name="Garbe J."/>
            <person name="Badalamenti J.P."/>
            <person name="Herman A."/>
            <person name="Mangelson H."/>
            <person name="Liachko I."/>
            <person name="Sullivan S."/>
            <person name="Sone E.D."/>
            <person name="Koren S."/>
            <person name="Silverstein K.A.T."/>
            <person name="Beckman K.B."/>
            <person name="Gohl D.M."/>
        </authorList>
    </citation>
    <scope>NUCLEOTIDE SEQUENCE</scope>
    <source>
        <strain evidence="2">Duluth1</strain>
        <tissue evidence="2">Whole animal</tissue>
    </source>
</reference>
<dbReference type="AlphaFoldDB" id="A0A9D3Y6K3"/>
<reference evidence="2" key="2">
    <citation type="submission" date="2020-11" db="EMBL/GenBank/DDBJ databases">
        <authorList>
            <person name="McCartney M.A."/>
            <person name="Auch B."/>
            <person name="Kono T."/>
            <person name="Mallez S."/>
            <person name="Becker A."/>
            <person name="Gohl D.M."/>
            <person name="Silverstein K.A.T."/>
            <person name="Koren S."/>
            <person name="Bechman K.B."/>
            <person name="Herman A."/>
            <person name="Abrahante J.E."/>
            <person name="Garbe J."/>
        </authorList>
    </citation>
    <scope>NUCLEOTIDE SEQUENCE</scope>
    <source>
        <strain evidence="2">Duluth1</strain>
        <tissue evidence="2">Whole animal</tissue>
    </source>
</reference>
<feature type="transmembrane region" description="Helical" evidence="1">
    <location>
        <begin position="81"/>
        <end position="104"/>
    </location>
</feature>
<keyword evidence="1" id="KW-0812">Transmembrane</keyword>
<organism evidence="2 3">
    <name type="scientific">Dreissena polymorpha</name>
    <name type="common">Zebra mussel</name>
    <name type="synonym">Mytilus polymorpha</name>
    <dbReference type="NCBI Taxonomy" id="45954"/>
    <lineage>
        <taxon>Eukaryota</taxon>
        <taxon>Metazoa</taxon>
        <taxon>Spiralia</taxon>
        <taxon>Lophotrochozoa</taxon>
        <taxon>Mollusca</taxon>
        <taxon>Bivalvia</taxon>
        <taxon>Autobranchia</taxon>
        <taxon>Heteroconchia</taxon>
        <taxon>Euheterodonta</taxon>
        <taxon>Imparidentia</taxon>
        <taxon>Neoheterodontei</taxon>
        <taxon>Myida</taxon>
        <taxon>Dreissenoidea</taxon>
        <taxon>Dreissenidae</taxon>
        <taxon>Dreissena</taxon>
    </lineage>
</organism>
<evidence type="ECO:0000313" key="3">
    <source>
        <dbReference type="Proteomes" id="UP000828390"/>
    </source>
</evidence>
<dbReference type="EMBL" id="JAIWYP010000016">
    <property type="protein sequence ID" value="KAH3694137.1"/>
    <property type="molecule type" value="Genomic_DNA"/>
</dbReference>
<accession>A0A9D3Y6K3</accession>
<sequence>MIDSSGQKKMPVHYSTGLTLKKDTMNKETTASIETADNIETTTLPDYISDKTHAGLNKSVEHVDITATSLPGGYDTFYKKFIIIPSASAVSVVIIPASLLIYLYRKYSHLSGNRDDDAAAADDADYDYL</sequence>
<name>A0A9D3Y6K3_DREPO</name>
<keyword evidence="1" id="KW-1133">Transmembrane helix</keyword>
<evidence type="ECO:0000313" key="2">
    <source>
        <dbReference type="EMBL" id="KAH3694137.1"/>
    </source>
</evidence>
<comment type="caution">
    <text evidence="2">The sequence shown here is derived from an EMBL/GenBank/DDBJ whole genome shotgun (WGS) entry which is preliminary data.</text>
</comment>
<gene>
    <name evidence="2" type="ORF">DPMN_081576</name>
</gene>
<protein>
    <submittedName>
        <fullName evidence="2">Uncharacterized protein</fullName>
    </submittedName>
</protein>
<keyword evidence="1" id="KW-0472">Membrane</keyword>
<evidence type="ECO:0000256" key="1">
    <source>
        <dbReference type="SAM" id="Phobius"/>
    </source>
</evidence>
<proteinExistence type="predicted"/>
<keyword evidence="3" id="KW-1185">Reference proteome</keyword>